<dbReference type="InterPro" id="IPR036188">
    <property type="entry name" value="FAD/NAD-bd_sf"/>
</dbReference>
<dbReference type="Gene3D" id="3.50.50.60">
    <property type="entry name" value="FAD/NAD(P)-binding domain"/>
    <property type="match status" value="1"/>
</dbReference>
<evidence type="ECO:0008006" key="3">
    <source>
        <dbReference type="Google" id="ProtNLM"/>
    </source>
</evidence>
<dbReference type="Pfam" id="PF13450">
    <property type="entry name" value="NAD_binding_8"/>
    <property type="match status" value="1"/>
</dbReference>
<dbReference type="SUPFAM" id="SSF51905">
    <property type="entry name" value="FAD/NAD(P)-binding domain"/>
    <property type="match status" value="1"/>
</dbReference>
<gene>
    <name evidence="1" type="ORF">EYW47_27530</name>
</gene>
<dbReference type="Proteomes" id="UP000295722">
    <property type="component" value="Unassembled WGS sequence"/>
</dbReference>
<evidence type="ECO:0000313" key="2">
    <source>
        <dbReference type="Proteomes" id="UP000295722"/>
    </source>
</evidence>
<keyword evidence="2" id="KW-1185">Reference proteome</keyword>
<sequence>MQQQIMSDETLETDYLVVGAGAAGMAFADALLAHSDATLTIVDRRHAPGGHWIDAYPYVRLHQPSAFYGVSSVPLGQDVLDPAGTNAGYYELAGADEIRAYFAHVMRHCFLPSGRVHYFPCSEYLGDNRFASQVGQRSWKVRVRRKVVDTTYLEGTVPATSAPPFEVADGVRCVPAGDIARIKERPQRFVVIGAGKTALDTCVWLLEQNVPASSIRWIKPREAWWLNRRFQQPLAQLPVSYRGMAIQLEAMAQAASIEDLFARLEAEKFFLRVDPGVATSMFRGAVISEAELALLRKIRDVVRLGHVCRIERDEIVLDEGRVPTSEATVHIHCASRGLMRRPLRPIFESGRVTVQPFLWGFACYQFAMLGVIEALVENDEEKNRLCPPIAYWDANVDYLSAFLCTLANERARMAWPALAGWAKATRLNPFGAIAQYRDVPDVIDARERIKQHAAAAVGNLAQLLTANAAPT</sequence>
<accession>A0A4R5M3N0</accession>
<dbReference type="AlphaFoldDB" id="A0A4R5M3N0"/>
<comment type="caution">
    <text evidence="1">The sequence shown here is derived from an EMBL/GenBank/DDBJ whole genome shotgun (WGS) entry which is preliminary data.</text>
</comment>
<evidence type="ECO:0000313" key="1">
    <source>
        <dbReference type="EMBL" id="TDG20244.1"/>
    </source>
</evidence>
<organism evidence="1 2">
    <name type="scientific">Paraburkholderia silviterrae</name>
    <dbReference type="NCBI Taxonomy" id="2528715"/>
    <lineage>
        <taxon>Bacteria</taxon>
        <taxon>Pseudomonadati</taxon>
        <taxon>Pseudomonadota</taxon>
        <taxon>Betaproteobacteria</taxon>
        <taxon>Burkholderiales</taxon>
        <taxon>Burkholderiaceae</taxon>
        <taxon>Paraburkholderia</taxon>
    </lineage>
</organism>
<dbReference type="OrthoDB" id="9773233at2"/>
<proteinExistence type="predicted"/>
<name>A0A4R5M3N0_9BURK</name>
<protein>
    <recommendedName>
        <fullName evidence="3">Cation diffusion facilitator CzcD-associated flavoprotein CzcO</fullName>
    </recommendedName>
</protein>
<reference evidence="1 2" key="1">
    <citation type="submission" date="2019-03" db="EMBL/GenBank/DDBJ databases">
        <title>Paraburkholderia sp. 4M-K11, isolated from subtropical forest soil.</title>
        <authorList>
            <person name="Gao Z.-H."/>
            <person name="Qiu L.-H."/>
        </authorList>
    </citation>
    <scope>NUCLEOTIDE SEQUENCE [LARGE SCALE GENOMIC DNA]</scope>
    <source>
        <strain evidence="1 2">4M-K11</strain>
    </source>
</reference>
<dbReference type="EMBL" id="SMRP01000017">
    <property type="protein sequence ID" value="TDG20244.1"/>
    <property type="molecule type" value="Genomic_DNA"/>
</dbReference>